<dbReference type="NCBIfam" id="NF038133">
    <property type="entry name" value="choice_anch_L"/>
    <property type="match status" value="1"/>
</dbReference>
<evidence type="ECO:0000256" key="1">
    <source>
        <dbReference type="SAM" id="SignalP"/>
    </source>
</evidence>
<protein>
    <submittedName>
        <fullName evidence="2">T9SS type B sorting domain-containing protein</fullName>
    </submittedName>
</protein>
<organism evidence="2 3">
    <name type="scientific">Gelidibacter gilvus</name>
    <dbReference type="NCBI Taxonomy" id="59602"/>
    <lineage>
        <taxon>Bacteria</taxon>
        <taxon>Pseudomonadati</taxon>
        <taxon>Bacteroidota</taxon>
        <taxon>Flavobacteriia</taxon>
        <taxon>Flavobacteriales</taxon>
        <taxon>Flavobacteriaceae</taxon>
        <taxon>Gelidibacter</taxon>
    </lineage>
</organism>
<dbReference type="NCBIfam" id="TIGR04131">
    <property type="entry name" value="Bac_Flav_CTERM"/>
    <property type="match status" value="1"/>
</dbReference>
<proteinExistence type="predicted"/>
<dbReference type="EMBL" id="SDDZ01000003">
    <property type="protein sequence ID" value="RXJ50627.1"/>
    <property type="molecule type" value="Genomic_DNA"/>
</dbReference>
<name>A0A4Q0XJK1_9FLAO</name>
<keyword evidence="3" id="KW-1185">Reference proteome</keyword>
<feature type="signal peptide" evidence="1">
    <location>
        <begin position="1"/>
        <end position="21"/>
    </location>
</feature>
<comment type="caution">
    <text evidence="2">The sequence shown here is derived from an EMBL/GenBank/DDBJ whole genome shotgun (WGS) entry which is preliminary data.</text>
</comment>
<dbReference type="RefSeq" id="WP_129016745.1">
    <property type="nucleotide sequence ID" value="NZ_SDDZ01000003.1"/>
</dbReference>
<dbReference type="InterPro" id="IPR026341">
    <property type="entry name" value="T9SS_type_B"/>
</dbReference>
<evidence type="ECO:0000313" key="2">
    <source>
        <dbReference type="EMBL" id="RXJ50627.1"/>
    </source>
</evidence>
<keyword evidence="1" id="KW-0732">Signal</keyword>
<dbReference type="Pfam" id="PF13585">
    <property type="entry name" value="CHU_C"/>
    <property type="match status" value="1"/>
</dbReference>
<dbReference type="Proteomes" id="UP000289792">
    <property type="component" value="Unassembled WGS sequence"/>
</dbReference>
<sequence length="1608" mass="178932">MRAFQISLLAFACILCNQAFGQQISVNSKATPQQLIENHLIRGCVEISEVGSPVNGSINGFSSYGYFERGNSNFPFENGIILSTGNANSAGNKLIEKTLNDGDEKWLSDPDLEKALGISNTLNATVIEFNFSSLSNQIQFNYLLASEEYYGNYPCDYSDGFAFLIKRAGTNDPYQNIAIIPETDIPVNTNTIHNQIVGFCPASNEEYFDGYGIGDTNYDGRTKVMTATAITVPNVVYHIKLIIADQTDSNYDSAVFIEGNSFAAVVDLGEDITTCADRMTLDGNIDNPEGVYSWFLNDVLLPSETQSTLTAYESGTYTVKIDIPLGDGTCTIDDSVALVLSSTQTASDISDFAICDDLTASGIGVFDLSTKNNEILKAVPKSEYRISYHYTNNDAVDNNNAISEPVTNTINSQPIFVRIEDTVNGCMAYSSFNLVVHPLPNIVTPTDLIACDDVIQNGLSSIYLNEKDDEITNGQPNLKVEYYHTQSDADEGIDPIASPYTNQSRRETIFVRVSDLETKCVITTTLNIIVLDKPFLNTGNHFLDACDPEHDGFSQFNLTDITPDILNGLTGVSITFHEIYDEALTGTNPIPDPVAYTNTTKNFQTIYIRVVDDESGCASVTSFEIHANLLLTGTNIKDFSICDVKDGEIPSFDLNNIAEVIINDLPDVTIIFYETFEDQTNQTNALNPAFPYLPTSFPKTLYITLKSSQCTETSEIQLLLNPFIDFPSIESVTYCDTDQDGITDIDLSSFSGAVANGEDGYIVRYYETQDDADKNINVLPNFYTNTSNPLRLYTRTTSRATGCSDIKSFKITVLPAPETHTPEDIIICDDDQDGFTIIDLSTTINELVAEKNNRSFSFHESFEDAEHNTEAISNITNYRASTQTLYARVENQLTGCHSIEPIKIIVNTLPVFTAISDFIYCENSSDGFGEFIFKTKDSEILNGQNGKVTSYYLNQNDAENRTNAINKTKVYKNISNPQRIFVRVENTTDMSCYGTSSFNIEVGTSPDFNVASDWFVCDDISNDSIEIFDLSEKITEISAGINDNLHITFYTSYANAQNTVNPINTKYANTKNPQKIYARIENGSICASITDFSLGVIKAPDANPSKPIIQCDTDYDGQMTFNLKQSEIDILEVRQNNLVVAYYETQDDLEAEINPIVRPESYKNISNQQTVYVRLTNTISGCYLSIPLDLIVNLPPKFNPIETISICDNAAHEYDLSEVDDLLVGNTPNINITYHKNKKDALDAANALDKNYRHKYAVEKIHVRIENILTQCFTTHQFTMKVDPLPIAHTASDLEHCDDDFDGLYLFDLSQQTATILGDQDPDTFRVSYYETGEAAHAGSNALSTFYAASDVQTIYVRIENNATGCYSTTNFQTYVHRRPIVEIPDQVICLDRGPLLVSANTNMADDVYLWSTNETTPEIEITEIGVYWVKVSTIFGCETTQVFNVIESEAATIEFTETIDFSDPNNITVTIRGIGNYLYVLNDKEPQESNVFENVPIGLNVVKIIDLNGCSDVKKEVVVIDTPKFMTPNDDGYFDTWHITGVETLPGTVIYIYDRYGKQLAYLTSSSKGWDGTYNGHKMPSSDYWFVADVKKDNLNFQFKGHFTLKR</sequence>
<accession>A0A4Q0XJK1</accession>
<evidence type="ECO:0000313" key="3">
    <source>
        <dbReference type="Proteomes" id="UP000289792"/>
    </source>
</evidence>
<feature type="chain" id="PRO_5020571167" evidence="1">
    <location>
        <begin position="22"/>
        <end position="1608"/>
    </location>
</feature>
<reference evidence="2 3" key="1">
    <citation type="submission" date="2019-01" db="EMBL/GenBank/DDBJ databases">
        <title>Genome sequence of the Antarctic species Gelidibacter gilvus ACAM 158(T).</title>
        <authorList>
            <person name="Bowman J.P."/>
        </authorList>
    </citation>
    <scope>NUCLEOTIDE SEQUENCE [LARGE SCALE GENOMIC DNA]</scope>
    <source>
        <strain evidence="2 3">IC158</strain>
    </source>
</reference>
<dbReference type="OrthoDB" id="9765926at2"/>
<dbReference type="InterPro" id="IPR049804">
    <property type="entry name" value="Choice_anch_L"/>
</dbReference>
<gene>
    <name evidence="2" type="ORF">ESZ48_07670</name>
</gene>